<reference evidence="1 2" key="1">
    <citation type="journal article" date="2018" name="Mol. Plant">
        <title>The genome of Artemisia annua provides insight into the evolution of Asteraceae family and artemisinin biosynthesis.</title>
        <authorList>
            <person name="Shen Q."/>
            <person name="Zhang L."/>
            <person name="Liao Z."/>
            <person name="Wang S."/>
            <person name="Yan T."/>
            <person name="Shi P."/>
            <person name="Liu M."/>
            <person name="Fu X."/>
            <person name="Pan Q."/>
            <person name="Wang Y."/>
            <person name="Lv Z."/>
            <person name="Lu X."/>
            <person name="Zhang F."/>
            <person name="Jiang W."/>
            <person name="Ma Y."/>
            <person name="Chen M."/>
            <person name="Hao X."/>
            <person name="Li L."/>
            <person name="Tang Y."/>
            <person name="Lv G."/>
            <person name="Zhou Y."/>
            <person name="Sun X."/>
            <person name="Brodelius P.E."/>
            <person name="Rose J.K.C."/>
            <person name="Tang K."/>
        </authorList>
    </citation>
    <scope>NUCLEOTIDE SEQUENCE [LARGE SCALE GENOMIC DNA]</scope>
    <source>
        <strain evidence="2">cv. Huhao1</strain>
        <tissue evidence="1">Leaf</tissue>
    </source>
</reference>
<name>A0A2U1NAU9_ARTAN</name>
<dbReference type="AlphaFoldDB" id="A0A2U1NAU9"/>
<evidence type="ECO:0000313" key="2">
    <source>
        <dbReference type="Proteomes" id="UP000245207"/>
    </source>
</evidence>
<comment type="caution">
    <text evidence="1">The sequence shown here is derived from an EMBL/GenBank/DDBJ whole genome shotgun (WGS) entry which is preliminary data.</text>
</comment>
<evidence type="ECO:0000313" key="1">
    <source>
        <dbReference type="EMBL" id="PWA70635.1"/>
    </source>
</evidence>
<dbReference type="OrthoDB" id="445556at2759"/>
<organism evidence="1 2">
    <name type="scientific">Artemisia annua</name>
    <name type="common">Sweet wormwood</name>
    <dbReference type="NCBI Taxonomy" id="35608"/>
    <lineage>
        <taxon>Eukaryota</taxon>
        <taxon>Viridiplantae</taxon>
        <taxon>Streptophyta</taxon>
        <taxon>Embryophyta</taxon>
        <taxon>Tracheophyta</taxon>
        <taxon>Spermatophyta</taxon>
        <taxon>Magnoliopsida</taxon>
        <taxon>eudicotyledons</taxon>
        <taxon>Gunneridae</taxon>
        <taxon>Pentapetalae</taxon>
        <taxon>asterids</taxon>
        <taxon>campanulids</taxon>
        <taxon>Asterales</taxon>
        <taxon>Asteraceae</taxon>
        <taxon>Asteroideae</taxon>
        <taxon>Anthemideae</taxon>
        <taxon>Artemisiinae</taxon>
        <taxon>Artemisia</taxon>
    </lineage>
</organism>
<dbReference type="PANTHER" id="PTHR45432:SF2">
    <property type="entry name" value="CHAPERONE PROTEIN DNAJ 11, CHLOROPLASTIC"/>
    <property type="match status" value="1"/>
</dbReference>
<dbReference type="SUPFAM" id="SSF46565">
    <property type="entry name" value="Chaperone J-domain"/>
    <property type="match status" value="1"/>
</dbReference>
<dbReference type="Proteomes" id="UP000245207">
    <property type="component" value="Unassembled WGS sequence"/>
</dbReference>
<dbReference type="STRING" id="35608.A0A2U1NAU9"/>
<dbReference type="EMBL" id="PKPP01003207">
    <property type="protein sequence ID" value="PWA70635.1"/>
    <property type="molecule type" value="Genomic_DNA"/>
</dbReference>
<proteinExistence type="predicted"/>
<dbReference type="Gene3D" id="1.10.287.110">
    <property type="entry name" value="DnaJ domain"/>
    <property type="match status" value="1"/>
</dbReference>
<protein>
    <submittedName>
        <fullName evidence="1">DnaJ domain-containing protein</fullName>
    </submittedName>
</protein>
<accession>A0A2U1NAU9</accession>
<dbReference type="PANTHER" id="PTHR45432">
    <property type="entry name" value="CHAPERONE PROTEIN DNAJ 11, CHLOROPLASTIC-LIKE"/>
    <property type="match status" value="1"/>
</dbReference>
<gene>
    <name evidence="1" type="ORF">CTI12_AA133090</name>
</gene>
<sequence>MHENDGCDFIDIHNAYVTLSDPTTRALYDMKISRGIERRSGGLYSGHSGFYTGVRRWETDQCWASNVFYLERTPVERVLKPYLKLVLLIR</sequence>
<keyword evidence="2" id="KW-1185">Reference proteome</keyword>
<dbReference type="InterPro" id="IPR036869">
    <property type="entry name" value="J_dom_sf"/>
</dbReference>